<evidence type="ECO:0000256" key="4">
    <source>
        <dbReference type="ARBA" id="ARBA00011962"/>
    </source>
</evidence>
<dbReference type="AlphaFoldDB" id="A0A0A0C074"/>
<evidence type="ECO:0000313" key="17">
    <source>
        <dbReference type="EMBL" id="KGM13590.1"/>
    </source>
</evidence>
<dbReference type="Proteomes" id="UP000054314">
    <property type="component" value="Unassembled WGS sequence"/>
</dbReference>
<evidence type="ECO:0000256" key="7">
    <source>
        <dbReference type="ARBA" id="ARBA00022679"/>
    </source>
</evidence>
<keyword evidence="8" id="KW-0547">Nucleotide-binding</keyword>
<keyword evidence="9" id="KW-0418">Kinase</keyword>
<dbReference type="RefSeq" id="WP_052105063.1">
    <property type="nucleotide sequence ID" value="NZ_AXCZ01000034.1"/>
</dbReference>
<reference evidence="17 18" key="1">
    <citation type="submission" date="2013-08" db="EMBL/GenBank/DDBJ databases">
        <title>Genome sequencing of Cellulomonas bogoriensis 69B4.</title>
        <authorList>
            <person name="Chen F."/>
            <person name="Li Y."/>
            <person name="Wang G."/>
        </authorList>
    </citation>
    <scope>NUCLEOTIDE SEQUENCE [LARGE SCALE GENOMIC DNA]</scope>
    <source>
        <strain evidence="17 18">69B4</strain>
    </source>
</reference>
<keyword evidence="18" id="KW-1185">Reference proteome</keyword>
<dbReference type="OrthoDB" id="3787729at2"/>
<comment type="catalytic activity">
    <reaction evidence="14">
        <text>D-maltose + ATP = alpha-maltose 1-phosphate + ADP + H(+)</text>
        <dbReference type="Rhea" id="RHEA:31915"/>
        <dbReference type="ChEBI" id="CHEBI:15378"/>
        <dbReference type="ChEBI" id="CHEBI:17306"/>
        <dbReference type="ChEBI" id="CHEBI:30616"/>
        <dbReference type="ChEBI" id="CHEBI:63576"/>
        <dbReference type="ChEBI" id="CHEBI:456216"/>
        <dbReference type="EC" id="2.7.1.175"/>
    </reaction>
</comment>
<dbReference type="EC" id="2.7.1.175" evidence="4"/>
<evidence type="ECO:0000313" key="18">
    <source>
        <dbReference type="Proteomes" id="UP000054314"/>
    </source>
</evidence>
<evidence type="ECO:0000256" key="9">
    <source>
        <dbReference type="ARBA" id="ARBA00022777"/>
    </source>
</evidence>
<evidence type="ECO:0000256" key="12">
    <source>
        <dbReference type="ARBA" id="ARBA00023277"/>
    </source>
</evidence>
<keyword evidence="6" id="KW-0321">Glycogen metabolism</keyword>
<dbReference type="UniPathway" id="UPA00164"/>
<sequence length="442" mass="47115">MTGTPTLDDVRRTRPAQDPGVVRLLQEWAPTRRWYPAKTDPRRPTSSGVIDLTDPQGAATVQVHLLSLPDGATLQVPVTLHTSPPPDLLTPHDVAVLGTVDGTTVVDGCSDPAFLRAWLAAATGPAPTPGTSDPAAPSSPLSGARVVSGEQSNTSVMLPGHSPPGILKVFRVLGSGPNPDIEIPLALSAFWDGVPAPLSWIAADWAAPHGPGHLGVLSRLVPDAHDGFALACDHARRGTHLDDLAVDLGATTAHMHRALRTALPVTRGSDHPQVVAALRTRAQNALEVVPELEPRRAGIERVLSATADLDLPPVQRVHGDYHLGQVLHSPGGWTVLDFEGEPQASPAERTRPDLALRDLAGMLRSFDYAQAVGEGQDPTWVGRARADLLRGYQDVTGDPVEPRTLRALELDKALYEVVYEARNRPAWVPIPLQGVDRILEAA</sequence>
<protein>
    <recommendedName>
        <fullName evidence="5">Maltokinase</fullName>
        <ecNumber evidence="4">2.7.1.175</ecNumber>
    </recommendedName>
    <alternativeName>
        <fullName evidence="13">Maltose-1-phosphate synthase</fullName>
    </alternativeName>
</protein>
<evidence type="ECO:0000256" key="5">
    <source>
        <dbReference type="ARBA" id="ARBA00013882"/>
    </source>
</evidence>
<evidence type="ECO:0000256" key="13">
    <source>
        <dbReference type="ARBA" id="ARBA00031251"/>
    </source>
</evidence>
<evidence type="ECO:0000256" key="14">
    <source>
        <dbReference type="ARBA" id="ARBA00049067"/>
    </source>
</evidence>
<comment type="similarity">
    <text evidence="2">Belongs to the aminoglycoside phosphotransferase family.</text>
</comment>
<dbReference type="SUPFAM" id="SSF56112">
    <property type="entry name" value="Protein kinase-like (PK-like)"/>
    <property type="match status" value="1"/>
</dbReference>
<dbReference type="Pfam" id="PF18085">
    <property type="entry name" value="Mak_N_cap"/>
    <property type="match status" value="1"/>
</dbReference>
<keyword evidence="7 17" id="KW-0808">Transferase</keyword>
<proteinExistence type="inferred from homology"/>
<evidence type="ECO:0000256" key="6">
    <source>
        <dbReference type="ARBA" id="ARBA00022600"/>
    </source>
</evidence>
<organism evidence="17 18">
    <name type="scientific">Cellulomonas bogoriensis 69B4 = DSM 16987</name>
    <dbReference type="NCBI Taxonomy" id="1386082"/>
    <lineage>
        <taxon>Bacteria</taxon>
        <taxon>Bacillati</taxon>
        <taxon>Actinomycetota</taxon>
        <taxon>Actinomycetes</taxon>
        <taxon>Micrococcales</taxon>
        <taxon>Cellulomonadaceae</taxon>
        <taxon>Cellulomonas</taxon>
    </lineage>
</organism>
<accession>A0A0A0C074</accession>
<dbReference type="EMBL" id="AXCZ01000034">
    <property type="protein sequence ID" value="KGM13590.1"/>
    <property type="molecule type" value="Genomic_DNA"/>
</dbReference>
<evidence type="ECO:0000256" key="10">
    <source>
        <dbReference type="ARBA" id="ARBA00022840"/>
    </source>
</evidence>
<dbReference type="GO" id="GO:0016301">
    <property type="term" value="F:kinase activity"/>
    <property type="evidence" value="ECO:0007669"/>
    <property type="project" value="UniProtKB-KW"/>
</dbReference>
<comment type="pathway">
    <text evidence="1">Glycan biosynthesis; glycogen biosynthesis.</text>
</comment>
<evidence type="ECO:0000256" key="15">
    <source>
        <dbReference type="SAM" id="MobiDB-lite"/>
    </source>
</evidence>
<feature type="compositionally biased region" description="Low complexity" evidence="15">
    <location>
        <begin position="124"/>
        <end position="140"/>
    </location>
</feature>
<evidence type="ECO:0000256" key="8">
    <source>
        <dbReference type="ARBA" id="ARBA00022741"/>
    </source>
</evidence>
<keyword evidence="10" id="KW-0067">ATP-binding</keyword>
<gene>
    <name evidence="17" type="ORF">N869_12900</name>
</gene>
<dbReference type="InterPro" id="IPR011009">
    <property type="entry name" value="Kinase-like_dom_sf"/>
</dbReference>
<feature type="domain" description="Maltokinase N-terminal cap" evidence="16">
    <location>
        <begin position="28"/>
        <end position="111"/>
    </location>
</feature>
<evidence type="ECO:0000256" key="2">
    <source>
        <dbReference type="ARBA" id="ARBA00006219"/>
    </source>
</evidence>
<evidence type="ECO:0000256" key="11">
    <source>
        <dbReference type="ARBA" id="ARBA00023056"/>
    </source>
</evidence>
<dbReference type="InterPro" id="IPR040999">
    <property type="entry name" value="Mak_N_cap"/>
</dbReference>
<keyword evidence="11" id="KW-0320">Glycogen biosynthesis</keyword>
<dbReference type="GO" id="GO:0005524">
    <property type="term" value="F:ATP binding"/>
    <property type="evidence" value="ECO:0007669"/>
    <property type="project" value="UniProtKB-KW"/>
</dbReference>
<comment type="caution">
    <text evidence="17">The sequence shown here is derived from an EMBL/GenBank/DDBJ whole genome shotgun (WGS) entry which is preliminary data.</text>
</comment>
<keyword evidence="12" id="KW-0119">Carbohydrate metabolism</keyword>
<evidence type="ECO:0000256" key="3">
    <source>
        <dbReference type="ARBA" id="ARBA00011245"/>
    </source>
</evidence>
<name>A0A0A0C074_9CELL</name>
<comment type="subunit">
    <text evidence="3">Monomer.</text>
</comment>
<evidence type="ECO:0000259" key="16">
    <source>
        <dbReference type="Pfam" id="PF18085"/>
    </source>
</evidence>
<dbReference type="Gene3D" id="3.90.1200.10">
    <property type="match status" value="1"/>
</dbReference>
<evidence type="ECO:0000256" key="1">
    <source>
        <dbReference type="ARBA" id="ARBA00004964"/>
    </source>
</evidence>
<feature type="region of interest" description="Disordered" evidence="15">
    <location>
        <begin position="124"/>
        <end position="146"/>
    </location>
</feature>
<dbReference type="GO" id="GO:0005978">
    <property type="term" value="P:glycogen biosynthetic process"/>
    <property type="evidence" value="ECO:0007669"/>
    <property type="project" value="UniProtKB-UniPathway"/>
</dbReference>